<reference evidence="5 6" key="1">
    <citation type="submission" date="2020-12" db="EMBL/GenBank/DDBJ databases">
        <title>Sulforoseuscoccus oceanibium gen. nov., sp. nov., a representative of the phylum Verrucomicrobia with special cytoplasmic membrane, and proposal of Sulforoseuscoccusaceae fam. nov.</title>
        <authorList>
            <person name="Xi F."/>
        </authorList>
    </citation>
    <scope>NUCLEOTIDE SEQUENCE [LARGE SCALE GENOMIC DNA]</scope>
    <source>
        <strain evidence="5 6">T37</strain>
    </source>
</reference>
<evidence type="ECO:0000313" key="5">
    <source>
        <dbReference type="EMBL" id="QQL44154.1"/>
    </source>
</evidence>
<feature type="active site" description="Nucleophile" evidence="4">
    <location>
        <position position="66"/>
    </location>
</feature>
<sequence length="335" mass="36290">MQANGSSWLMRREGTGGESGGGRGEGTRPKVGLALSSGCARGLADVGVIAVLEQAGVKIDAVAGTSMGAYIGALFAAGYRSEQMELMARRIKTIDVVLGVLDVELPPVKGLLKGQKVEDVFRRELKSLHFEDLRLPLYVVAANLETLERVVFSQGPVLQAVRASCSIPGVMCPYEYGGVRYVDGAVVDPLPVSILRHTEGCDIVLAVNTIPTVGDLGASAMVDRDPDAKQSRIEQLGRWLGQWANLAAPGNIGDTLSRSVLALQIRLADKASRKADVCMHLKETGNHWHDYHNHQHYIEHGRAIAEAKIDEVKRVIAEWQPAATARKQDDERDEL</sequence>
<dbReference type="Proteomes" id="UP000475117">
    <property type="component" value="Chromosome"/>
</dbReference>
<evidence type="ECO:0000256" key="3">
    <source>
        <dbReference type="ARBA" id="ARBA00023098"/>
    </source>
</evidence>
<comment type="caution">
    <text evidence="4">Lacks conserved residue(s) required for the propagation of feature annotation.</text>
</comment>
<evidence type="ECO:0000313" key="6">
    <source>
        <dbReference type="Proteomes" id="UP000475117"/>
    </source>
</evidence>
<dbReference type="CDD" id="cd07205">
    <property type="entry name" value="Pat_PNPLA6_PNPLA7_NTE1_like"/>
    <property type="match status" value="1"/>
</dbReference>
<dbReference type="AlphaFoldDB" id="A0A6B3L125"/>
<evidence type="ECO:0000256" key="4">
    <source>
        <dbReference type="PROSITE-ProRule" id="PRU01161"/>
    </source>
</evidence>
<feature type="short sequence motif" description="DGA/G" evidence="4">
    <location>
        <begin position="183"/>
        <end position="185"/>
    </location>
</feature>
<feature type="active site" description="Proton acceptor" evidence="4">
    <location>
        <position position="183"/>
    </location>
</feature>
<proteinExistence type="predicted"/>
<dbReference type="PROSITE" id="PS51635">
    <property type="entry name" value="PNPLA"/>
    <property type="match status" value="1"/>
</dbReference>
<dbReference type="GO" id="GO:0016787">
    <property type="term" value="F:hydrolase activity"/>
    <property type="evidence" value="ECO:0007669"/>
    <property type="project" value="UniProtKB-UniRule"/>
</dbReference>
<dbReference type="Pfam" id="PF01734">
    <property type="entry name" value="Patatin"/>
    <property type="match status" value="1"/>
</dbReference>
<protein>
    <submittedName>
        <fullName evidence="5">Patatin-like phospholipase family protein</fullName>
    </submittedName>
</protein>
<dbReference type="EMBL" id="CP066776">
    <property type="protein sequence ID" value="QQL44154.1"/>
    <property type="molecule type" value="Genomic_DNA"/>
</dbReference>
<dbReference type="PANTHER" id="PTHR14226:SF76">
    <property type="entry name" value="NTE FAMILY PROTEIN RSSA"/>
    <property type="match status" value="1"/>
</dbReference>
<feature type="short sequence motif" description="GXSXG" evidence="4">
    <location>
        <begin position="64"/>
        <end position="68"/>
    </location>
</feature>
<accession>A0A6B3L125</accession>
<dbReference type="InterPro" id="IPR002641">
    <property type="entry name" value="PNPLA_dom"/>
</dbReference>
<dbReference type="Gene3D" id="3.40.1090.10">
    <property type="entry name" value="Cytosolic phospholipase A2 catalytic domain"/>
    <property type="match status" value="2"/>
</dbReference>
<dbReference type="SUPFAM" id="SSF52151">
    <property type="entry name" value="FabD/lysophospholipase-like"/>
    <property type="match status" value="1"/>
</dbReference>
<evidence type="ECO:0000256" key="1">
    <source>
        <dbReference type="ARBA" id="ARBA00022801"/>
    </source>
</evidence>
<keyword evidence="3 4" id="KW-0443">Lipid metabolism</keyword>
<dbReference type="RefSeq" id="WP_164362495.1">
    <property type="nucleotide sequence ID" value="NZ_CP066776.1"/>
</dbReference>
<keyword evidence="2 4" id="KW-0442">Lipid degradation</keyword>
<dbReference type="InterPro" id="IPR050301">
    <property type="entry name" value="NTE"/>
</dbReference>
<evidence type="ECO:0000256" key="2">
    <source>
        <dbReference type="ARBA" id="ARBA00022963"/>
    </source>
</evidence>
<keyword evidence="6" id="KW-1185">Reference proteome</keyword>
<dbReference type="InterPro" id="IPR016035">
    <property type="entry name" value="Acyl_Trfase/lysoPLipase"/>
</dbReference>
<organism evidence="5 6">
    <name type="scientific">Sulfuriroseicoccus oceanibius</name>
    <dbReference type="NCBI Taxonomy" id="2707525"/>
    <lineage>
        <taxon>Bacteria</taxon>
        <taxon>Pseudomonadati</taxon>
        <taxon>Verrucomicrobiota</taxon>
        <taxon>Verrucomicrobiia</taxon>
        <taxon>Verrucomicrobiales</taxon>
        <taxon>Verrucomicrobiaceae</taxon>
        <taxon>Sulfuriroseicoccus</taxon>
    </lineage>
</organism>
<dbReference type="KEGG" id="soa:G3M56_009630"/>
<gene>
    <name evidence="5" type="ORF">G3M56_009630</name>
</gene>
<name>A0A6B3L125_9BACT</name>
<dbReference type="GO" id="GO:0016042">
    <property type="term" value="P:lipid catabolic process"/>
    <property type="evidence" value="ECO:0007669"/>
    <property type="project" value="UniProtKB-UniRule"/>
</dbReference>
<dbReference type="PANTHER" id="PTHR14226">
    <property type="entry name" value="NEUROPATHY TARGET ESTERASE/SWISS CHEESE D.MELANOGASTER"/>
    <property type="match status" value="1"/>
</dbReference>
<keyword evidence="1 4" id="KW-0378">Hydrolase</keyword>